<feature type="domain" description="Carbohydrate kinase FGGY N-terminal" evidence="6">
    <location>
        <begin position="6"/>
        <end position="247"/>
    </location>
</feature>
<gene>
    <name evidence="8" type="ORF">GCM10023205_62010</name>
</gene>
<dbReference type="InterPro" id="IPR018485">
    <property type="entry name" value="FGGY_C"/>
</dbReference>
<feature type="domain" description="Carbohydrate kinase FGGY C-terminal" evidence="7">
    <location>
        <begin position="258"/>
        <end position="442"/>
    </location>
</feature>
<protein>
    <submittedName>
        <fullName evidence="8">FGGY-family carbohydrate kinase</fullName>
    </submittedName>
</protein>
<dbReference type="RefSeq" id="WP_345679056.1">
    <property type="nucleotide sequence ID" value="NZ_BAABHS010000027.1"/>
</dbReference>
<dbReference type="Gene3D" id="3.30.420.40">
    <property type="match status" value="2"/>
</dbReference>
<evidence type="ECO:0000313" key="9">
    <source>
        <dbReference type="Proteomes" id="UP001500466"/>
    </source>
</evidence>
<dbReference type="PANTHER" id="PTHR10196">
    <property type="entry name" value="SUGAR KINASE"/>
    <property type="match status" value="1"/>
</dbReference>
<dbReference type="PANTHER" id="PTHR10196:SF69">
    <property type="entry name" value="GLYCEROL KINASE"/>
    <property type="match status" value="1"/>
</dbReference>
<keyword evidence="3" id="KW-0547">Nucleotide-binding</keyword>
<dbReference type="GO" id="GO:0016301">
    <property type="term" value="F:kinase activity"/>
    <property type="evidence" value="ECO:0007669"/>
    <property type="project" value="UniProtKB-KW"/>
</dbReference>
<evidence type="ECO:0000259" key="6">
    <source>
        <dbReference type="Pfam" id="PF00370"/>
    </source>
</evidence>
<comment type="similarity">
    <text evidence="1">Belongs to the FGGY kinase family.</text>
</comment>
<keyword evidence="9" id="KW-1185">Reference proteome</keyword>
<name>A0ABP9HZX4_9ACTN</name>
<keyword evidence="4 8" id="KW-0418">Kinase</keyword>
<sequence>MTAPHILAIDQGTSGTKAVLVDARGNAVASTTRKLTQHHPGPGRVEQSPHEIWSSVIEAVGKLTHEQPDAFVASVALSTQRESVLLWDPDTGNPLSPLVSWQDRRGVARCADVAAGPHATMVRAATGLPIDPMFSATKAEALLDEFDAGRVSARAGALRVGTVDAWLLCRLTGADRTEMGNASRTLLLDISTGDYHPVLLDLFGIPRSALAEPTASTGPFGGTIGLPGVPDGTPVAAVLGDSHASLFAQSAGRTGIVKATYGSGSSLMALAPGTDEAGAGLARTIAWQMPGERPAVALEANIAASGTTVRWAADLLGTDEASLAAWAAEIDHTDVVIVPAFEGLGAPYWDRDAQALITGFGFGTGKADIARAAIESVAYQITDTLALFDDALGTCQELRADGGPTANTALMQFQADLCARPVARSARPENSALGAARLAGLALGLWDTEHVVGQSTPSVVFVPTRGAQWRREALLRWHDALRRARQGTADPHA</sequence>
<dbReference type="EMBL" id="BAABHS010000027">
    <property type="protein sequence ID" value="GAA4983722.1"/>
    <property type="molecule type" value="Genomic_DNA"/>
</dbReference>
<evidence type="ECO:0000259" key="7">
    <source>
        <dbReference type="Pfam" id="PF02782"/>
    </source>
</evidence>
<dbReference type="InterPro" id="IPR000577">
    <property type="entry name" value="Carb_kinase_FGGY"/>
</dbReference>
<evidence type="ECO:0000313" key="8">
    <source>
        <dbReference type="EMBL" id="GAA4983722.1"/>
    </source>
</evidence>
<proteinExistence type="inferred from homology"/>
<keyword evidence="2" id="KW-0808">Transferase</keyword>
<evidence type="ECO:0000256" key="1">
    <source>
        <dbReference type="ARBA" id="ARBA00009156"/>
    </source>
</evidence>
<evidence type="ECO:0000256" key="5">
    <source>
        <dbReference type="ARBA" id="ARBA00022840"/>
    </source>
</evidence>
<keyword evidence="5" id="KW-0067">ATP-binding</keyword>
<comment type="caution">
    <text evidence="8">The sequence shown here is derived from an EMBL/GenBank/DDBJ whole genome shotgun (WGS) entry which is preliminary data.</text>
</comment>
<accession>A0ABP9HZX4</accession>
<dbReference type="SUPFAM" id="SSF53067">
    <property type="entry name" value="Actin-like ATPase domain"/>
    <property type="match status" value="2"/>
</dbReference>
<evidence type="ECO:0000256" key="3">
    <source>
        <dbReference type="ARBA" id="ARBA00022741"/>
    </source>
</evidence>
<evidence type="ECO:0000256" key="4">
    <source>
        <dbReference type="ARBA" id="ARBA00022777"/>
    </source>
</evidence>
<organism evidence="8 9">
    <name type="scientific">Yinghuangia aomiensis</name>
    <dbReference type="NCBI Taxonomy" id="676205"/>
    <lineage>
        <taxon>Bacteria</taxon>
        <taxon>Bacillati</taxon>
        <taxon>Actinomycetota</taxon>
        <taxon>Actinomycetes</taxon>
        <taxon>Kitasatosporales</taxon>
        <taxon>Streptomycetaceae</taxon>
        <taxon>Yinghuangia</taxon>
    </lineage>
</organism>
<dbReference type="InterPro" id="IPR043129">
    <property type="entry name" value="ATPase_NBD"/>
</dbReference>
<evidence type="ECO:0000256" key="2">
    <source>
        <dbReference type="ARBA" id="ARBA00022679"/>
    </source>
</evidence>
<dbReference type="InterPro" id="IPR018484">
    <property type="entry name" value="FGGY_N"/>
</dbReference>
<dbReference type="Pfam" id="PF00370">
    <property type="entry name" value="FGGY_N"/>
    <property type="match status" value="1"/>
</dbReference>
<dbReference type="Proteomes" id="UP001500466">
    <property type="component" value="Unassembled WGS sequence"/>
</dbReference>
<reference evidence="9" key="1">
    <citation type="journal article" date="2019" name="Int. J. Syst. Evol. Microbiol.">
        <title>The Global Catalogue of Microorganisms (GCM) 10K type strain sequencing project: providing services to taxonomists for standard genome sequencing and annotation.</title>
        <authorList>
            <consortium name="The Broad Institute Genomics Platform"/>
            <consortium name="The Broad Institute Genome Sequencing Center for Infectious Disease"/>
            <person name="Wu L."/>
            <person name="Ma J."/>
        </authorList>
    </citation>
    <scope>NUCLEOTIDE SEQUENCE [LARGE SCALE GENOMIC DNA]</scope>
    <source>
        <strain evidence="9">JCM 17986</strain>
    </source>
</reference>
<dbReference type="PIRSF" id="PIRSF000538">
    <property type="entry name" value="GlpK"/>
    <property type="match status" value="1"/>
</dbReference>
<dbReference type="Pfam" id="PF02782">
    <property type="entry name" value="FGGY_C"/>
    <property type="match status" value="1"/>
</dbReference>